<dbReference type="SUPFAM" id="SSF48208">
    <property type="entry name" value="Six-hairpin glycosidases"/>
    <property type="match status" value="1"/>
</dbReference>
<sequence>NDWTEGFYPGCLWYVYEHNHNENWKESAIKWTEALEPLKKLTNHHDIGFLMYCSFGNAYRLTGNETYKDILVESASSLCTRFNQKTGCIESWNFRKAWNGID</sequence>
<dbReference type="GO" id="GO:0000272">
    <property type="term" value="P:polysaccharide catabolic process"/>
    <property type="evidence" value="ECO:0007669"/>
    <property type="project" value="TreeGrafter"/>
</dbReference>
<feature type="non-terminal residue" evidence="3">
    <location>
        <position position="102"/>
    </location>
</feature>
<dbReference type="InterPro" id="IPR052369">
    <property type="entry name" value="UG_Glycosaminoglycan_Hydrolase"/>
</dbReference>
<dbReference type="AlphaFoldDB" id="A0AAW6MDB9"/>
<comment type="similarity">
    <text evidence="2">Belongs to the glycosyl hydrolase 88 family.</text>
</comment>
<dbReference type="InterPro" id="IPR012341">
    <property type="entry name" value="6hp_glycosidase-like_sf"/>
</dbReference>
<dbReference type="PANTHER" id="PTHR36845">
    <property type="entry name" value="HYDROLASE, PUTATIVE (AFU_ORTHOLOGUE AFUA_7G05090)-RELATED"/>
    <property type="match status" value="1"/>
</dbReference>
<accession>A0AAW6MDB9</accession>
<comment type="caution">
    <text evidence="3">The sequence shown here is derived from an EMBL/GenBank/DDBJ whole genome shotgun (WGS) entry which is preliminary data.</text>
</comment>
<evidence type="ECO:0000256" key="1">
    <source>
        <dbReference type="ARBA" id="ARBA00022801"/>
    </source>
</evidence>
<feature type="non-terminal residue" evidence="3">
    <location>
        <position position="1"/>
    </location>
</feature>
<dbReference type="PANTHER" id="PTHR36845:SF1">
    <property type="entry name" value="HYDROLASE, PUTATIVE (AFU_ORTHOLOGUE AFUA_7G05090)-RELATED"/>
    <property type="match status" value="1"/>
</dbReference>
<evidence type="ECO:0000256" key="2">
    <source>
        <dbReference type="ARBA" id="ARBA00038358"/>
    </source>
</evidence>
<protein>
    <submittedName>
        <fullName evidence="3">Glucuronyl hydrolase</fullName>
    </submittedName>
</protein>
<reference evidence="3" key="1">
    <citation type="submission" date="2023-03" db="EMBL/GenBank/DDBJ databases">
        <title>DFI Biobank Strains.</title>
        <authorList>
            <person name="Mostad J."/>
            <person name="Paddock L."/>
            <person name="Medina S."/>
            <person name="Waligurski E."/>
            <person name="Barat B."/>
            <person name="Smith R."/>
            <person name="Burgo V."/>
            <person name="Metcalfe C."/>
            <person name="Woodson C."/>
            <person name="Sundararajan A."/>
            <person name="Ramaswamy R."/>
            <person name="Lin H."/>
            <person name="Pamer E.G."/>
        </authorList>
    </citation>
    <scope>NUCLEOTIDE SEQUENCE</scope>
    <source>
        <strain evidence="3">DFI.9.5</strain>
    </source>
</reference>
<dbReference type="EMBL" id="JARFID010000534">
    <property type="protein sequence ID" value="MDE8697982.1"/>
    <property type="molecule type" value="Genomic_DNA"/>
</dbReference>
<organism evidence="3 4">
    <name type="scientific">Bacteroides cellulosilyticus</name>
    <dbReference type="NCBI Taxonomy" id="246787"/>
    <lineage>
        <taxon>Bacteria</taxon>
        <taxon>Pseudomonadati</taxon>
        <taxon>Bacteroidota</taxon>
        <taxon>Bacteroidia</taxon>
        <taxon>Bacteroidales</taxon>
        <taxon>Bacteroidaceae</taxon>
        <taxon>Bacteroides</taxon>
    </lineage>
</organism>
<name>A0AAW6MDB9_9BACE</name>
<gene>
    <name evidence="3" type="ORF">PZH42_28570</name>
</gene>
<dbReference type="Proteomes" id="UP001221924">
    <property type="component" value="Unassembled WGS sequence"/>
</dbReference>
<dbReference type="Gene3D" id="1.50.10.10">
    <property type="match status" value="1"/>
</dbReference>
<dbReference type="InterPro" id="IPR008928">
    <property type="entry name" value="6-hairpin_glycosidase_sf"/>
</dbReference>
<keyword evidence="1 3" id="KW-0378">Hydrolase</keyword>
<evidence type="ECO:0000313" key="3">
    <source>
        <dbReference type="EMBL" id="MDE8697982.1"/>
    </source>
</evidence>
<evidence type="ECO:0000313" key="4">
    <source>
        <dbReference type="Proteomes" id="UP001221924"/>
    </source>
</evidence>
<proteinExistence type="inferred from homology"/>
<dbReference type="GO" id="GO:0052757">
    <property type="term" value="F:chondroitin hydrolase activity"/>
    <property type="evidence" value="ECO:0007669"/>
    <property type="project" value="TreeGrafter"/>
</dbReference>